<evidence type="ECO:0000259" key="1">
    <source>
        <dbReference type="Pfam" id="PF07735"/>
    </source>
</evidence>
<proteinExistence type="predicted"/>
<protein>
    <submittedName>
        <fullName evidence="3">FBA_2 domain-containing protein</fullName>
    </submittedName>
</protein>
<reference evidence="3" key="1">
    <citation type="submission" date="2016-11" db="UniProtKB">
        <authorList>
            <consortium name="WormBaseParasite"/>
        </authorList>
    </citation>
    <scope>IDENTIFICATION</scope>
</reference>
<dbReference type="PANTHER" id="PTHR21503:SF8">
    <property type="entry name" value="F-BOX ASSOCIATED DOMAIN-CONTAINING PROTEIN-RELATED"/>
    <property type="match status" value="1"/>
</dbReference>
<evidence type="ECO:0000313" key="3">
    <source>
        <dbReference type="WBParaSite" id="Csp11.Scaffold629.g13856.t3"/>
    </source>
</evidence>
<dbReference type="AlphaFoldDB" id="A0A1I7U1B3"/>
<dbReference type="eggNOG" id="ENOG502TKIQ">
    <property type="taxonomic scope" value="Eukaryota"/>
</dbReference>
<sequence length="584" mass="69382">MTIDSMFPLLQLPYLCIQEVSDQWNVSELYYYSLLSKRAKRISKRMKETGLKMDLYLRKRSLYIRKYDDCDCEFFFARNPFQVDLGVSPDISSFFQATQHFLDVFNFYFRRIDFKFKPPITEDQLIMIIDWLNGVKTEIGSVRIQSANLAMTELFMNRFQKNIQVFRESSFFDPVHKHYSIVSNRLNFKVEYLIKSNNICLNLEFLLSIDCERINTHSSNLNAKDLNIFLRSWQEGKTNQNLIRINLTACSEIDMKEVLKDCGAELVDPRTAKLKLKYHFSLLSKRAKGISKRKKKIGLKVELNLHYRSMYVRKDDIELIFERDRFQVRRRKVHPIDPDIYSFFKATEHFMDVFNCGFEMIYLEMKPQITNDQLIMMIDWLNGMKTEIRKVYIEPAPILMLEIFMNRFQRNIESLEVEDDNLNCEYINSNCLNFEIKNSFSSYSVWFNLDFLFSLDCEQIAMYKSNLTAEDLNVFLRNWQEGKTNQKLKQIEILTVGERDMKKVLKDCGGELMDPRTTKLKFGEPDIWIHGGIHIRGNDGRLAVIDNYQFSTGNEKVSEEQVRKYLSARDSEDWLESWFHICFF</sequence>
<dbReference type="InterPro" id="IPR012885">
    <property type="entry name" value="F-box_Sdz-33"/>
</dbReference>
<name>A0A1I7U1B3_9PELO</name>
<dbReference type="PANTHER" id="PTHR21503">
    <property type="entry name" value="F-BOX-CONTAINING HYPOTHETICAL PROTEIN C.ELEGANS"/>
    <property type="match status" value="1"/>
</dbReference>
<keyword evidence="2" id="KW-1185">Reference proteome</keyword>
<organism evidence="2 3">
    <name type="scientific">Caenorhabditis tropicalis</name>
    <dbReference type="NCBI Taxonomy" id="1561998"/>
    <lineage>
        <taxon>Eukaryota</taxon>
        <taxon>Metazoa</taxon>
        <taxon>Ecdysozoa</taxon>
        <taxon>Nematoda</taxon>
        <taxon>Chromadorea</taxon>
        <taxon>Rhabditida</taxon>
        <taxon>Rhabditina</taxon>
        <taxon>Rhabditomorpha</taxon>
        <taxon>Rhabditoidea</taxon>
        <taxon>Rhabditidae</taxon>
        <taxon>Peloderinae</taxon>
        <taxon>Caenorhabditis</taxon>
    </lineage>
</organism>
<dbReference type="Pfam" id="PF07735">
    <property type="entry name" value="FBA_2"/>
    <property type="match status" value="2"/>
</dbReference>
<accession>A0A1I7U1B3</accession>
<feature type="domain" description="Sdz-33 F-box" evidence="1">
    <location>
        <begin position="194"/>
        <end position="245"/>
    </location>
</feature>
<dbReference type="WBParaSite" id="Csp11.Scaffold629.g13856.t3">
    <property type="protein sequence ID" value="Csp11.Scaffold629.g13856.t3"/>
    <property type="gene ID" value="Csp11.Scaffold629.g13856"/>
</dbReference>
<feature type="domain" description="Sdz-33 F-box" evidence="1">
    <location>
        <begin position="432"/>
        <end position="493"/>
    </location>
</feature>
<dbReference type="Proteomes" id="UP000095282">
    <property type="component" value="Unplaced"/>
</dbReference>
<evidence type="ECO:0000313" key="2">
    <source>
        <dbReference type="Proteomes" id="UP000095282"/>
    </source>
</evidence>